<accession>A0A2K5LR85</accession>
<evidence type="ECO:0000256" key="8">
    <source>
        <dbReference type="RuleBase" id="RU363053"/>
    </source>
</evidence>
<evidence type="ECO:0000256" key="2">
    <source>
        <dbReference type="ARBA" id="ARBA00006824"/>
    </source>
</evidence>
<dbReference type="GO" id="GO:0016020">
    <property type="term" value="C:membrane"/>
    <property type="evidence" value="ECO:0007669"/>
    <property type="project" value="UniProtKB-SubCell"/>
</dbReference>
<dbReference type="GO" id="GO:0005739">
    <property type="term" value="C:mitochondrion"/>
    <property type="evidence" value="ECO:0007669"/>
    <property type="project" value="TreeGrafter"/>
</dbReference>
<comment type="subcellular location">
    <subcellularLocation>
        <location evidence="1">Membrane</location>
        <topology evidence="1">Multi-pass membrane protein</topology>
    </subcellularLocation>
</comment>
<keyword evidence="5" id="KW-0472">Membrane</keyword>
<evidence type="ECO:0000256" key="3">
    <source>
        <dbReference type="ARBA" id="ARBA00022692"/>
    </source>
</evidence>
<dbReference type="GO" id="GO:0015267">
    <property type="term" value="F:channel activity"/>
    <property type="evidence" value="ECO:0007669"/>
    <property type="project" value="TreeGrafter"/>
</dbReference>
<dbReference type="PANTHER" id="PTHR11266:SF17">
    <property type="entry name" value="PROTEIN MPV17"/>
    <property type="match status" value="1"/>
</dbReference>
<dbReference type="AlphaFoldDB" id="A0A2K5LR85"/>
<dbReference type="Pfam" id="PF04117">
    <property type="entry name" value="Mpv17_PMP22"/>
    <property type="match status" value="1"/>
</dbReference>
<evidence type="ECO:0000256" key="7">
    <source>
        <dbReference type="ARBA" id="ARBA00049801"/>
    </source>
</evidence>
<gene>
    <name evidence="9" type="primary">MPV17</name>
</gene>
<comment type="similarity">
    <text evidence="2 8">Belongs to the peroxisomal membrane protein PXMP2/4 family.</text>
</comment>
<evidence type="ECO:0000256" key="1">
    <source>
        <dbReference type="ARBA" id="ARBA00004141"/>
    </source>
</evidence>
<dbReference type="Proteomes" id="UP000233060">
    <property type="component" value="Unassembled WGS sequence"/>
</dbReference>
<dbReference type="InterPro" id="IPR007248">
    <property type="entry name" value="Mpv17_PMP22"/>
</dbReference>
<organism evidence="9 10">
    <name type="scientific">Cercocebus atys</name>
    <name type="common">Sooty mangabey</name>
    <name type="synonym">Cercocebus torquatus atys</name>
    <dbReference type="NCBI Taxonomy" id="9531"/>
    <lineage>
        <taxon>Eukaryota</taxon>
        <taxon>Metazoa</taxon>
        <taxon>Chordata</taxon>
        <taxon>Craniata</taxon>
        <taxon>Vertebrata</taxon>
        <taxon>Euteleostomi</taxon>
        <taxon>Mammalia</taxon>
        <taxon>Eutheria</taxon>
        <taxon>Euarchontoglires</taxon>
        <taxon>Primates</taxon>
        <taxon>Haplorrhini</taxon>
        <taxon>Catarrhini</taxon>
        <taxon>Cercopithecidae</taxon>
        <taxon>Cercopithecinae</taxon>
        <taxon>Cercocebus</taxon>
    </lineage>
</organism>
<keyword evidence="4" id="KW-1133">Transmembrane helix</keyword>
<reference evidence="9" key="2">
    <citation type="submission" date="2025-09" db="UniProtKB">
        <authorList>
            <consortium name="Ensembl"/>
        </authorList>
    </citation>
    <scope>IDENTIFICATION</scope>
</reference>
<keyword evidence="10" id="KW-1185">Reference proteome</keyword>
<evidence type="ECO:0000313" key="10">
    <source>
        <dbReference type="Proteomes" id="UP000233060"/>
    </source>
</evidence>
<dbReference type="GeneTree" id="ENSGT00940000160891"/>
<evidence type="ECO:0000256" key="6">
    <source>
        <dbReference type="ARBA" id="ARBA00049743"/>
    </source>
</evidence>
<dbReference type="Ensembl" id="ENSCATT00000039611.1">
    <property type="protein sequence ID" value="ENSCATP00000015457.1"/>
    <property type="gene ID" value="ENSCATG00000031707.1"/>
</dbReference>
<dbReference type="GO" id="GO:1901858">
    <property type="term" value="P:regulation of mitochondrial DNA metabolic process"/>
    <property type="evidence" value="ECO:0007669"/>
    <property type="project" value="TreeGrafter"/>
</dbReference>
<name>A0A2K5LR85_CERAT</name>
<keyword evidence="3" id="KW-0812">Transmembrane</keyword>
<dbReference type="Bgee" id="ENSCATG00000031707">
    <property type="expression patterns" value="Expressed in skeletal muscle tissue and 12 other cell types or tissues"/>
</dbReference>
<evidence type="ECO:0000256" key="5">
    <source>
        <dbReference type="ARBA" id="ARBA00023136"/>
    </source>
</evidence>
<evidence type="ECO:0000256" key="4">
    <source>
        <dbReference type="ARBA" id="ARBA00022989"/>
    </source>
</evidence>
<sequence length="124" mass="13994">MALWRAYQRALAAHPWKVQVLTAGSLMGLGDIISQQLVERRGLQEHQRGRTLTMMSLGCGFVVSSPLSRASLWPAVQLANFYLVPLHYRYVASLPHPSRNTHVTNIVQLCSVIWTLYLSWMSTS</sequence>
<dbReference type="PANTHER" id="PTHR11266">
    <property type="entry name" value="PEROXISOMAL MEMBRANE PROTEIN 2, PXMP2 MPV17"/>
    <property type="match status" value="1"/>
</dbReference>
<evidence type="ECO:0000313" key="9">
    <source>
        <dbReference type="Ensembl" id="ENSCATP00000015457.1"/>
    </source>
</evidence>
<proteinExistence type="inferred from homology"/>
<reference evidence="9" key="1">
    <citation type="submission" date="2025-08" db="UniProtKB">
        <authorList>
            <consortium name="Ensembl"/>
        </authorList>
    </citation>
    <scope>IDENTIFICATION</scope>
</reference>
<protein>
    <recommendedName>
        <fullName evidence="6">Mitochondrial inner membrane protein Mpv17</fullName>
    </recommendedName>
    <alternativeName>
        <fullName evidence="7">Protein Mpv17</fullName>
    </alternativeName>
</protein>